<evidence type="ECO:0000259" key="2">
    <source>
        <dbReference type="Pfam" id="PF13843"/>
    </source>
</evidence>
<evidence type="ECO:0000313" key="4">
    <source>
        <dbReference type="RefSeq" id="XP_030759385.1"/>
    </source>
</evidence>
<feature type="domain" description="PiggyBac transposable element-derived protein" evidence="2">
    <location>
        <begin position="129"/>
        <end position="470"/>
    </location>
</feature>
<accession>A0A6J2Y8W3</accession>
<dbReference type="GeneID" id="115884826"/>
<dbReference type="GO" id="GO:0043565">
    <property type="term" value="F:sequence-specific DNA binding"/>
    <property type="evidence" value="ECO:0007669"/>
    <property type="project" value="TreeGrafter"/>
</dbReference>
<dbReference type="Pfam" id="PF13843">
    <property type="entry name" value="DDE_Tnp_1_7"/>
    <property type="match status" value="1"/>
</dbReference>
<dbReference type="RefSeq" id="XP_030759385.1">
    <property type="nucleotide sequence ID" value="XM_030903525.1"/>
</dbReference>
<dbReference type="InterPro" id="IPR052638">
    <property type="entry name" value="PiggyBac_TE-derived"/>
</dbReference>
<gene>
    <name evidence="4" type="primary">LOC115884826</name>
</gene>
<feature type="region of interest" description="Disordered" evidence="1">
    <location>
        <begin position="28"/>
        <end position="53"/>
    </location>
</feature>
<organism evidence="3 4">
    <name type="scientific">Sitophilus oryzae</name>
    <name type="common">Rice weevil</name>
    <name type="synonym">Curculio oryzae</name>
    <dbReference type="NCBI Taxonomy" id="7048"/>
    <lineage>
        <taxon>Eukaryota</taxon>
        <taxon>Metazoa</taxon>
        <taxon>Ecdysozoa</taxon>
        <taxon>Arthropoda</taxon>
        <taxon>Hexapoda</taxon>
        <taxon>Insecta</taxon>
        <taxon>Pterygota</taxon>
        <taxon>Neoptera</taxon>
        <taxon>Endopterygota</taxon>
        <taxon>Coleoptera</taxon>
        <taxon>Polyphaga</taxon>
        <taxon>Cucujiformia</taxon>
        <taxon>Curculionidae</taxon>
        <taxon>Dryophthorinae</taxon>
        <taxon>Sitophilus</taxon>
    </lineage>
</organism>
<dbReference type="AlphaFoldDB" id="A0A6J2Y8W3"/>
<dbReference type="PANTHER" id="PTHR47055">
    <property type="entry name" value="DDE_TNP_1_7 DOMAIN-CONTAINING PROTEIN"/>
    <property type="match status" value="1"/>
</dbReference>
<dbReference type="InParanoid" id="A0A6J2Y8W3"/>
<dbReference type="PANTHER" id="PTHR47055:SF3">
    <property type="entry name" value="PHORBOL-ESTER_DAG-TYPE DOMAIN-CONTAINING PROTEIN"/>
    <property type="match status" value="1"/>
</dbReference>
<proteinExistence type="predicted"/>
<dbReference type="OrthoDB" id="6766487at2759"/>
<dbReference type="KEGG" id="soy:115884826"/>
<evidence type="ECO:0000256" key="1">
    <source>
        <dbReference type="SAM" id="MobiDB-lite"/>
    </source>
</evidence>
<name>A0A6J2Y8W3_SITOR</name>
<dbReference type="InterPro" id="IPR029526">
    <property type="entry name" value="PGBD"/>
</dbReference>
<reference evidence="4" key="1">
    <citation type="submission" date="2025-08" db="UniProtKB">
        <authorList>
            <consortium name="RefSeq"/>
        </authorList>
    </citation>
    <scope>IDENTIFICATION</scope>
    <source>
        <tissue evidence="4">Gonads</tissue>
    </source>
</reference>
<sequence length="564" mass="65047">MDNWRYNRKRPLTLAELIAELEDDDTMDVPNSITIFPPDNSNDPVTDEDSGEEDVVLDNLPGSQLRVECEPEVEIDTSNDWDSDDDLPLANFVRRKPKKFKEFSYTKQDLTHNSFPVWAPVQNIKHQRSPATLFKLFFDDTVMTQILEYTNLYARQKNRLGDVTIDELFSYIGIMILSGYSSVSRRKMYWQNSDDTNNKLVAAAISRDRFQFLTNNIHFNDNSQLTQGDKFSKLRPLFDSLNNKFHEYAPIEEYHSVDEAMVPYFGRHGCKQFIRGKPILQIVGTNCGIPEEYSQLGLGSAVVLKYADVLGTLPYGPFHLFFDNYFTSLSLMRELKLRNVKATGTIKENRIPSSPLQSAKDMKKKDRGSFDYALADNDIIICKWHDNSVVSLASNASSVFPLGKAKRYSQSEKKHVQVDQPCLIKLYNENMGGVDRSDQNIGQYRTTIRGKKWYFPLWTHSVDMAVQNAWHLQKLDGGTLDQLSFRRSIAMELLETHKRTTKRGPSKTPKNQHEHSRYDGRGHLVVYSENQRRCALCHKRAKFLCDKCQVALHPKECFFNYHTV</sequence>
<keyword evidence="3" id="KW-1185">Reference proteome</keyword>
<feature type="compositionally biased region" description="Polar residues" evidence="1">
    <location>
        <begin position="29"/>
        <end position="44"/>
    </location>
</feature>
<feature type="compositionally biased region" description="Basic and acidic residues" evidence="1">
    <location>
        <begin position="511"/>
        <end position="520"/>
    </location>
</feature>
<dbReference type="Proteomes" id="UP000504635">
    <property type="component" value="Unplaced"/>
</dbReference>
<protein>
    <submittedName>
        <fullName evidence="4">PiggyBac transposable element-derived protein 3-like</fullName>
    </submittedName>
</protein>
<feature type="region of interest" description="Disordered" evidence="1">
    <location>
        <begin position="496"/>
        <end position="520"/>
    </location>
</feature>
<evidence type="ECO:0000313" key="3">
    <source>
        <dbReference type="Proteomes" id="UP000504635"/>
    </source>
</evidence>